<organism evidence="1 3">
    <name type="scientific">Mycobacterium tuberculosis</name>
    <dbReference type="NCBI Taxonomy" id="1773"/>
    <lineage>
        <taxon>Bacteria</taxon>
        <taxon>Bacillati</taxon>
        <taxon>Actinomycetota</taxon>
        <taxon>Actinomycetes</taxon>
        <taxon>Mycobacteriales</taxon>
        <taxon>Mycobacteriaceae</taxon>
        <taxon>Mycobacterium</taxon>
        <taxon>Mycobacterium tuberculosis complex</taxon>
    </lineage>
</organism>
<sequence>MVRANLKSIYQHAIGCKLHLEVPMYHHHVDGAHQSGTHALLVCHDNDVRSPCP</sequence>
<dbReference type="Proteomes" id="UP000038802">
    <property type="component" value="Unassembled WGS sequence"/>
</dbReference>
<evidence type="ECO:0000313" key="1">
    <source>
        <dbReference type="EMBL" id="COW52110.1"/>
    </source>
</evidence>
<reference evidence="3 4" key="2">
    <citation type="submission" date="2015-03" db="EMBL/GenBank/DDBJ databases">
        <authorList>
            <consortium name="Pathogen Informatics"/>
        </authorList>
    </citation>
    <scope>NUCLEOTIDE SEQUENCE [LARGE SCALE GENOMIC DNA]</scope>
    <source>
        <strain evidence="3">K00500041</strain>
        <strain evidence="4">N09902308</strain>
    </source>
</reference>
<evidence type="ECO:0000313" key="4">
    <source>
        <dbReference type="Proteomes" id="UP000039021"/>
    </source>
</evidence>
<protein>
    <submittedName>
        <fullName evidence="1">Uncharacterized protein</fullName>
    </submittedName>
</protein>
<gene>
    <name evidence="1" type="ORF">ERS007703_03796</name>
    <name evidence="2" type="ORF">ERS007739_02958</name>
</gene>
<proteinExistence type="predicted"/>
<dbReference type="Proteomes" id="UP000039021">
    <property type="component" value="Unassembled WGS sequence"/>
</dbReference>
<name>A0A0T7PPJ2_MYCTX</name>
<dbReference type="EMBL" id="CSAE01000560">
    <property type="protein sequence ID" value="COW52110.1"/>
    <property type="molecule type" value="Genomic_DNA"/>
</dbReference>
<evidence type="ECO:0000313" key="2">
    <source>
        <dbReference type="EMBL" id="COY67513.1"/>
    </source>
</evidence>
<reference evidence="1" key="3">
    <citation type="submission" date="2015-03" db="EMBL/GenBank/DDBJ databases">
        <authorList>
            <person name="Murphy D."/>
        </authorList>
    </citation>
    <scope>NUCLEOTIDE SEQUENCE [LARGE SCALE GENOMIC DNA]</scope>
    <source>
        <strain evidence="1">K00500041</strain>
    </source>
</reference>
<reference evidence="2" key="1">
    <citation type="submission" date="2015-03" db="EMBL/GenBank/DDBJ databases">
        <authorList>
            <consortium name="Pathogen Informatics"/>
            <person name="Murphy D."/>
        </authorList>
    </citation>
    <scope>NUCLEOTIDE SEQUENCE</scope>
    <source>
        <strain evidence="2">N09902308</strain>
    </source>
</reference>
<evidence type="ECO:0000313" key="3">
    <source>
        <dbReference type="Proteomes" id="UP000038802"/>
    </source>
</evidence>
<accession>A0A0T7PPJ2</accession>
<dbReference type="EMBL" id="CSBK01001445">
    <property type="protein sequence ID" value="COY67513.1"/>
    <property type="molecule type" value="Genomic_DNA"/>
</dbReference>
<dbReference type="AlphaFoldDB" id="A0A0T7PPJ2"/>